<protein>
    <submittedName>
        <fullName evidence="1">Uncharacterized protein</fullName>
    </submittedName>
</protein>
<proteinExistence type="predicted"/>
<evidence type="ECO:0000313" key="1">
    <source>
        <dbReference type="EMBL" id="KAG2306776.1"/>
    </source>
</evidence>
<evidence type="ECO:0000313" key="2">
    <source>
        <dbReference type="Proteomes" id="UP000886595"/>
    </source>
</evidence>
<reference evidence="1 2" key="1">
    <citation type="submission" date="2020-02" db="EMBL/GenBank/DDBJ databases">
        <authorList>
            <person name="Ma Q."/>
            <person name="Huang Y."/>
            <person name="Song X."/>
            <person name="Pei D."/>
        </authorList>
    </citation>
    <scope>NUCLEOTIDE SEQUENCE [LARGE SCALE GENOMIC DNA]</scope>
    <source>
        <strain evidence="1">Sxm20200214</strain>
        <tissue evidence="1">Leaf</tissue>
    </source>
</reference>
<dbReference type="AlphaFoldDB" id="A0A8X7SHV5"/>
<dbReference type="Proteomes" id="UP000886595">
    <property type="component" value="Unassembled WGS sequence"/>
</dbReference>
<dbReference type="EMBL" id="JAAMPC010000006">
    <property type="protein sequence ID" value="KAG2306776.1"/>
    <property type="molecule type" value="Genomic_DNA"/>
</dbReference>
<comment type="caution">
    <text evidence="1">The sequence shown here is derived from an EMBL/GenBank/DDBJ whole genome shotgun (WGS) entry which is preliminary data.</text>
</comment>
<organism evidence="1 2">
    <name type="scientific">Brassica carinata</name>
    <name type="common">Ethiopian mustard</name>
    <name type="synonym">Abyssinian cabbage</name>
    <dbReference type="NCBI Taxonomy" id="52824"/>
    <lineage>
        <taxon>Eukaryota</taxon>
        <taxon>Viridiplantae</taxon>
        <taxon>Streptophyta</taxon>
        <taxon>Embryophyta</taxon>
        <taxon>Tracheophyta</taxon>
        <taxon>Spermatophyta</taxon>
        <taxon>Magnoliopsida</taxon>
        <taxon>eudicotyledons</taxon>
        <taxon>Gunneridae</taxon>
        <taxon>Pentapetalae</taxon>
        <taxon>rosids</taxon>
        <taxon>malvids</taxon>
        <taxon>Brassicales</taxon>
        <taxon>Brassicaceae</taxon>
        <taxon>Brassiceae</taxon>
        <taxon>Brassica</taxon>
    </lineage>
</organism>
<accession>A0A8X7SHV5</accession>
<gene>
    <name evidence="1" type="ORF">Bca52824_026524</name>
</gene>
<name>A0A8X7SHV5_BRACI</name>
<dbReference type="OrthoDB" id="1741303at2759"/>
<keyword evidence="2" id="KW-1185">Reference proteome</keyword>
<sequence>MDQANGYEHVRYAAPDPQSEGLGSMYQRFSRDSSTSVNTNVQPPDYAVLTPVARPVNYSIQTGEEFAFEFMRDRVIMRLQYIPNVYGEATGMPLPVNLRAMGMVLPTWESGSNTTVVNAAEQQSWCTPRGASISPL</sequence>